<dbReference type="AlphaFoldDB" id="A0A5M8QY09"/>
<proteinExistence type="predicted"/>
<evidence type="ECO:0000313" key="3">
    <source>
        <dbReference type="Proteomes" id="UP000323994"/>
    </source>
</evidence>
<organism evidence="2 3">
    <name type="scientific">Dyadobacter flavalbus</name>
    <dbReference type="NCBI Taxonomy" id="2579942"/>
    <lineage>
        <taxon>Bacteria</taxon>
        <taxon>Pseudomonadati</taxon>
        <taxon>Bacteroidota</taxon>
        <taxon>Cytophagia</taxon>
        <taxon>Cytophagales</taxon>
        <taxon>Spirosomataceae</taxon>
        <taxon>Dyadobacter</taxon>
    </lineage>
</organism>
<name>A0A5M8QY09_9BACT</name>
<feature type="domain" description="Luciferase-like" evidence="1">
    <location>
        <begin position="5"/>
        <end position="258"/>
    </location>
</feature>
<keyword evidence="3" id="KW-1185">Reference proteome</keyword>
<dbReference type="Proteomes" id="UP000323994">
    <property type="component" value="Unassembled WGS sequence"/>
</dbReference>
<reference evidence="2 3" key="1">
    <citation type="submission" date="2019-05" db="EMBL/GenBank/DDBJ databases">
        <authorList>
            <person name="Qu J.-H."/>
        </authorList>
    </citation>
    <scope>NUCLEOTIDE SEQUENCE [LARGE SCALE GENOMIC DNA]</scope>
    <source>
        <strain evidence="2 3">NS28</strain>
    </source>
</reference>
<evidence type="ECO:0000313" key="2">
    <source>
        <dbReference type="EMBL" id="KAA6438892.1"/>
    </source>
</evidence>
<dbReference type="GO" id="GO:0016705">
    <property type="term" value="F:oxidoreductase activity, acting on paired donors, with incorporation or reduction of molecular oxygen"/>
    <property type="evidence" value="ECO:0007669"/>
    <property type="project" value="InterPro"/>
</dbReference>
<dbReference type="InterPro" id="IPR050766">
    <property type="entry name" value="Bact_Lucif_Oxidored"/>
</dbReference>
<gene>
    <name evidence="2" type="ORF">FEM33_15080</name>
</gene>
<sequence length="300" mass="34789">MKPIKIGLIDFGQRAPHLNSMLKLQNVIDYAIAGEEMGFDKFWLGEHHMPKPALTYSNPTNLIPILATHTKKISIGTAGTLICLHNPYHVASSYKLYNSIFPNRIELGFANGMPYQNIALHSTGKKKEDAYLDFEKKVEETVSLLRNEEELYRNEGVVLPPYKGFLPELWTLGNSDNSFRRALSLGTNLCIWTSREFKTEQKDKLDAFKQQFFERHGRYPQIRAVVIGICHPSFRMAARIARQQQYEDKLPYNDVTSFYDFIQQYRSFFDLHDFMFFNGILDPKYRMQGVRQLKQLLTGS</sequence>
<dbReference type="Pfam" id="PF00296">
    <property type="entry name" value="Bac_luciferase"/>
    <property type="match status" value="1"/>
</dbReference>
<dbReference type="Gene3D" id="3.20.20.30">
    <property type="entry name" value="Luciferase-like domain"/>
    <property type="match status" value="1"/>
</dbReference>
<evidence type="ECO:0000259" key="1">
    <source>
        <dbReference type="Pfam" id="PF00296"/>
    </source>
</evidence>
<dbReference type="EMBL" id="VBSN01000041">
    <property type="protein sequence ID" value="KAA6438892.1"/>
    <property type="molecule type" value="Genomic_DNA"/>
</dbReference>
<dbReference type="PANTHER" id="PTHR30137">
    <property type="entry name" value="LUCIFERASE-LIKE MONOOXYGENASE"/>
    <property type="match status" value="1"/>
</dbReference>
<dbReference type="RefSeq" id="WP_139012855.1">
    <property type="nucleotide sequence ID" value="NZ_VBSN01000041.1"/>
</dbReference>
<dbReference type="PANTHER" id="PTHR30137:SF6">
    <property type="entry name" value="LUCIFERASE-LIKE MONOOXYGENASE"/>
    <property type="match status" value="1"/>
</dbReference>
<dbReference type="OrthoDB" id="9780518at2"/>
<comment type="caution">
    <text evidence="2">The sequence shown here is derived from an EMBL/GenBank/DDBJ whole genome shotgun (WGS) entry which is preliminary data.</text>
</comment>
<dbReference type="SUPFAM" id="SSF51679">
    <property type="entry name" value="Bacterial luciferase-like"/>
    <property type="match status" value="1"/>
</dbReference>
<dbReference type="GO" id="GO:0005829">
    <property type="term" value="C:cytosol"/>
    <property type="evidence" value="ECO:0007669"/>
    <property type="project" value="TreeGrafter"/>
</dbReference>
<dbReference type="InterPro" id="IPR036661">
    <property type="entry name" value="Luciferase-like_sf"/>
</dbReference>
<protein>
    <submittedName>
        <fullName evidence="2">LLM class flavin-dependent oxidoreductase</fullName>
    </submittedName>
</protein>
<dbReference type="InterPro" id="IPR011251">
    <property type="entry name" value="Luciferase-like_dom"/>
</dbReference>
<accession>A0A5M8QY09</accession>